<dbReference type="Pfam" id="PF01370">
    <property type="entry name" value="Epimerase"/>
    <property type="match status" value="1"/>
</dbReference>
<gene>
    <name evidence="2" type="ORF">SAMN05421854_102259</name>
</gene>
<dbReference type="RefSeq" id="WP_067580539.1">
    <property type="nucleotide sequence ID" value="NZ_FOWC01000002.1"/>
</dbReference>
<evidence type="ECO:0000259" key="1">
    <source>
        <dbReference type="Pfam" id="PF01370"/>
    </source>
</evidence>
<dbReference type="PANTHER" id="PTHR43245:SF51">
    <property type="entry name" value="SHORT CHAIN DEHYDROGENASE_REDUCTASE FAMILY 42E, MEMBER 2"/>
    <property type="match status" value="1"/>
</dbReference>
<organism evidence="2 3">
    <name type="scientific">Amycolatopsis rubida</name>
    <dbReference type="NCBI Taxonomy" id="112413"/>
    <lineage>
        <taxon>Bacteria</taxon>
        <taxon>Bacillati</taxon>
        <taxon>Actinomycetota</taxon>
        <taxon>Actinomycetes</taxon>
        <taxon>Pseudonocardiales</taxon>
        <taxon>Pseudonocardiaceae</taxon>
        <taxon>Amycolatopsis</taxon>
    </lineage>
</organism>
<dbReference type="PANTHER" id="PTHR43245">
    <property type="entry name" value="BIFUNCTIONAL POLYMYXIN RESISTANCE PROTEIN ARNA"/>
    <property type="match status" value="1"/>
</dbReference>
<accession>A0A1I5I5G6</accession>
<sequence>MTAGLGADSTTGEILVTGATGFIGSAVLRALLARGAAVRVLARGAVPEWITRSGARIHRGDLTDAAGLAGACTGVATLVHAASRIGGTEEECAEVNDRGTARLLAEAHRAGTRRVVYLSTCAVYRDGEHRGESEDLLDLGPASATSRTRLAGEQQVRAAGGIVLRPHLVYGEGDRHVVPALVKWLRAVPAWVAGGDARTSVVSSPDLAAVLSAFALDPALGSPGEVFHVADPEPVRMRELLEAVCITLDLRVPDSDRPLAEHRARTPWLSGHQWSLLTRDHWYDSEKVWKAAGVSPGPGLRVRLAQARNWYRETLAIPGTG</sequence>
<dbReference type="InterPro" id="IPR036291">
    <property type="entry name" value="NAD(P)-bd_dom_sf"/>
</dbReference>
<protein>
    <submittedName>
        <fullName evidence="2">Nucleoside-diphosphate-sugar epimerase</fullName>
    </submittedName>
</protein>
<proteinExistence type="predicted"/>
<reference evidence="3" key="1">
    <citation type="submission" date="2016-10" db="EMBL/GenBank/DDBJ databases">
        <authorList>
            <person name="Varghese N."/>
            <person name="Submissions S."/>
        </authorList>
    </citation>
    <scope>NUCLEOTIDE SEQUENCE [LARGE SCALE GENOMIC DNA]</scope>
    <source>
        <strain evidence="3">DSM 44637</strain>
    </source>
</reference>
<dbReference type="InterPro" id="IPR050177">
    <property type="entry name" value="Lipid_A_modif_metabolic_enz"/>
</dbReference>
<feature type="domain" description="NAD-dependent epimerase/dehydratase" evidence="1">
    <location>
        <begin position="14"/>
        <end position="230"/>
    </location>
</feature>
<name>A0A1I5I5G6_9PSEU</name>
<dbReference type="Proteomes" id="UP000199137">
    <property type="component" value="Unassembled WGS sequence"/>
</dbReference>
<dbReference type="EMBL" id="FOWC01000002">
    <property type="protein sequence ID" value="SFO55410.1"/>
    <property type="molecule type" value="Genomic_DNA"/>
</dbReference>
<evidence type="ECO:0000313" key="3">
    <source>
        <dbReference type="Proteomes" id="UP000199137"/>
    </source>
</evidence>
<dbReference type="InterPro" id="IPR001509">
    <property type="entry name" value="Epimerase_deHydtase"/>
</dbReference>
<dbReference type="STRING" id="112413.SAMN05421854_102259"/>
<evidence type="ECO:0000313" key="2">
    <source>
        <dbReference type="EMBL" id="SFO55410.1"/>
    </source>
</evidence>
<dbReference type="SUPFAM" id="SSF51735">
    <property type="entry name" value="NAD(P)-binding Rossmann-fold domains"/>
    <property type="match status" value="1"/>
</dbReference>
<dbReference type="AlphaFoldDB" id="A0A1I5I5G6"/>
<dbReference type="Gene3D" id="3.40.50.720">
    <property type="entry name" value="NAD(P)-binding Rossmann-like Domain"/>
    <property type="match status" value="1"/>
</dbReference>